<dbReference type="Gene3D" id="3.30.450.20">
    <property type="entry name" value="PAS domain"/>
    <property type="match status" value="3"/>
</dbReference>
<evidence type="ECO:0000256" key="2">
    <source>
        <dbReference type="ARBA" id="ARBA00012438"/>
    </source>
</evidence>
<dbReference type="PROSITE" id="PS50110">
    <property type="entry name" value="RESPONSE_REGULATORY"/>
    <property type="match status" value="1"/>
</dbReference>
<dbReference type="SUPFAM" id="SSF52172">
    <property type="entry name" value="CheY-like"/>
    <property type="match status" value="1"/>
</dbReference>
<feature type="domain" description="Response regulatory" evidence="11">
    <location>
        <begin position="616"/>
        <end position="732"/>
    </location>
</feature>
<sequence length="738" mass="81268">MTHDDPHTGKPDLNGTSFPMEAIDALAEGIAVFDAGRRLVTFNERFAEMLEPIAGMIVPGMRWEDMLQACVASGLYADVSAREAEWQANVGRPKSREIVQRHSDGRVYSVRYNPVSSGGFIVIRTDVTEANHAARMLHESEELLRTILDTNPVPVVMARLRDGFILYRSPAALELFGKTTFAREHYLDPADRDSFVQELRRTGRVDDRRIDFVDRHGQTVPMSSSGRMTQFAGETCAVTTLIDLREQIGQGDIIRKVVENCPAPILMTEAETGVVLFRGRQIDKMFGHNPNTRSFYADPADRDDFLKALRKNGFVNDFKARFLDPEGRPFWGAVSARLIDYEGRDVIVSFSRDLTDQLETEMDLARQRERLFQNEKLSALGGVLANVAHALNNPLSVVRGHALMLREEGAGPEVERHARKIEDAAGQCSDVVKTYLSMVRQEPAEMAPASVDDIARTAVDVLRHSGMTLDLDIDLQLAPGLPEVRADVNQLAQVLINLLQNSHAALSDIDVPGRVVIETGLNPRSGHVRIAVADNGPGVSRDIAGKIFEPFFSTRGIGNGKGIGLTWCHRVVQTHGGQIRLDTDYRDGTRIVVDLPPIDAADAPADGKPDRPVPSRVLVVDDEPDVADLHGEVLERAGFRVRVAYSGTEALEVLSLGQTDCIISDLNMPDTDGRKLFETVRRNYPELLGQMGFVTGDTLGQSSQALLRESGRPYLEKPVSPTELRDFVSGILAQGGSA</sequence>
<comment type="caution">
    <text evidence="13">The sequence shown here is derived from an EMBL/GenBank/DDBJ whole genome shotgun (WGS) entry which is preliminary data.</text>
</comment>
<proteinExistence type="predicted"/>
<dbReference type="PROSITE" id="PS50109">
    <property type="entry name" value="HIS_KIN"/>
    <property type="match status" value="1"/>
</dbReference>
<dbReference type="EMBL" id="JBFBVU010000035">
    <property type="protein sequence ID" value="MEV8468668.1"/>
    <property type="molecule type" value="Genomic_DNA"/>
</dbReference>
<dbReference type="InterPro" id="IPR003661">
    <property type="entry name" value="HisK_dim/P_dom"/>
</dbReference>
<dbReference type="RefSeq" id="WP_366194628.1">
    <property type="nucleotide sequence ID" value="NZ_JBFBVU010000035.1"/>
</dbReference>
<evidence type="ECO:0000313" key="13">
    <source>
        <dbReference type="EMBL" id="MEV8468668.1"/>
    </source>
</evidence>
<dbReference type="PRINTS" id="PR00344">
    <property type="entry name" value="BCTRLSENSOR"/>
</dbReference>
<dbReference type="Gene3D" id="3.40.50.2300">
    <property type="match status" value="1"/>
</dbReference>
<feature type="domain" description="PAC" evidence="12">
    <location>
        <begin position="316"/>
        <end position="366"/>
    </location>
</feature>
<dbReference type="InterPro" id="IPR001789">
    <property type="entry name" value="Sig_transdc_resp-reg_receiver"/>
</dbReference>
<dbReference type="SUPFAM" id="SSF55785">
    <property type="entry name" value="PYP-like sensor domain (PAS domain)"/>
    <property type="match status" value="3"/>
</dbReference>
<dbReference type="Pfam" id="PF00512">
    <property type="entry name" value="HisKA"/>
    <property type="match status" value="1"/>
</dbReference>
<reference evidence="13 14" key="1">
    <citation type="submission" date="2024-07" db="EMBL/GenBank/DDBJ databases">
        <authorList>
            <person name="Kang M."/>
        </authorList>
    </citation>
    <scope>NUCLEOTIDE SEQUENCE [LARGE SCALE GENOMIC DNA]</scope>
    <source>
        <strain evidence="13 14">DFM31</strain>
    </source>
</reference>
<evidence type="ECO:0000259" key="11">
    <source>
        <dbReference type="PROSITE" id="PS50110"/>
    </source>
</evidence>
<dbReference type="PANTHER" id="PTHR43065:SF10">
    <property type="entry name" value="PEROXIDE STRESS-ACTIVATED HISTIDINE KINASE MAK3"/>
    <property type="match status" value="1"/>
</dbReference>
<keyword evidence="14" id="KW-1185">Reference proteome</keyword>
<keyword evidence="8" id="KW-0902">Two-component regulatory system</keyword>
<accession>A0ABV3LAY3</accession>
<feature type="modified residue" description="4-aspartylphosphate" evidence="9">
    <location>
        <position position="665"/>
    </location>
</feature>
<evidence type="ECO:0000256" key="7">
    <source>
        <dbReference type="ARBA" id="ARBA00022840"/>
    </source>
</evidence>
<evidence type="ECO:0000256" key="4">
    <source>
        <dbReference type="ARBA" id="ARBA00022679"/>
    </source>
</evidence>
<keyword evidence="5" id="KW-0547">Nucleotide-binding</keyword>
<dbReference type="InterPro" id="IPR036890">
    <property type="entry name" value="HATPase_C_sf"/>
</dbReference>
<gene>
    <name evidence="13" type="ORF">AB0T83_18035</name>
</gene>
<dbReference type="InterPro" id="IPR000014">
    <property type="entry name" value="PAS"/>
</dbReference>
<evidence type="ECO:0000256" key="5">
    <source>
        <dbReference type="ARBA" id="ARBA00022741"/>
    </source>
</evidence>
<dbReference type="PANTHER" id="PTHR43065">
    <property type="entry name" value="SENSOR HISTIDINE KINASE"/>
    <property type="match status" value="1"/>
</dbReference>
<evidence type="ECO:0000259" key="12">
    <source>
        <dbReference type="PROSITE" id="PS50113"/>
    </source>
</evidence>
<dbReference type="Pfam" id="PF13426">
    <property type="entry name" value="PAS_9"/>
    <property type="match status" value="1"/>
</dbReference>
<keyword evidence="6" id="KW-0418">Kinase</keyword>
<keyword evidence="3 9" id="KW-0597">Phosphoprotein</keyword>
<dbReference type="InterPro" id="IPR003594">
    <property type="entry name" value="HATPase_dom"/>
</dbReference>
<dbReference type="Gene3D" id="1.10.287.130">
    <property type="match status" value="1"/>
</dbReference>
<dbReference type="SUPFAM" id="SSF47384">
    <property type="entry name" value="Homodimeric domain of signal transducing histidine kinase"/>
    <property type="match status" value="1"/>
</dbReference>
<dbReference type="CDD" id="cd00082">
    <property type="entry name" value="HisKA"/>
    <property type="match status" value="1"/>
</dbReference>
<dbReference type="SMART" id="SM00387">
    <property type="entry name" value="HATPase_c"/>
    <property type="match status" value="1"/>
</dbReference>
<dbReference type="InterPro" id="IPR005467">
    <property type="entry name" value="His_kinase_dom"/>
</dbReference>
<keyword evidence="4" id="KW-0808">Transferase</keyword>
<dbReference type="InterPro" id="IPR000700">
    <property type="entry name" value="PAS-assoc_C"/>
</dbReference>
<dbReference type="InterPro" id="IPR004358">
    <property type="entry name" value="Sig_transdc_His_kin-like_C"/>
</dbReference>
<dbReference type="InterPro" id="IPR036097">
    <property type="entry name" value="HisK_dim/P_sf"/>
</dbReference>
<evidence type="ECO:0000256" key="6">
    <source>
        <dbReference type="ARBA" id="ARBA00022777"/>
    </source>
</evidence>
<keyword evidence="7" id="KW-0067">ATP-binding</keyword>
<dbReference type="Pfam" id="PF00072">
    <property type="entry name" value="Response_reg"/>
    <property type="match status" value="1"/>
</dbReference>
<dbReference type="Pfam" id="PF02518">
    <property type="entry name" value="HATPase_c"/>
    <property type="match status" value="1"/>
</dbReference>
<dbReference type="EC" id="2.7.13.3" evidence="2"/>
<name>A0ABV3LAY3_9RHOB</name>
<dbReference type="InterPro" id="IPR035965">
    <property type="entry name" value="PAS-like_dom_sf"/>
</dbReference>
<dbReference type="SMART" id="SM00388">
    <property type="entry name" value="HisKA"/>
    <property type="match status" value="1"/>
</dbReference>
<evidence type="ECO:0000259" key="10">
    <source>
        <dbReference type="PROSITE" id="PS50109"/>
    </source>
</evidence>
<evidence type="ECO:0000256" key="1">
    <source>
        <dbReference type="ARBA" id="ARBA00000085"/>
    </source>
</evidence>
<dbReference type="InterPro" id="IPR011006">
    <property type="entry name" value="CheY-like_superfamily"/>
</dbReference>
<dbReference type="PROSITE" id="PS50113">
    <property type="entry name" value="PAC"/>
    <property type="match status" value="1"/>
</dbReference>
<protein>
    <recommendedName>
        <fullName evidence="2">histidine kinase</fullName>
        <ecNumber evidence="2">2.7.13.3</ecNumber>
    </recommendedName>
</protein>
<feature type="domain" description="Histidine kinase" evidence="10">
    <location>
        <begin position="386"/>
        <end position="599"/>
    </location>
</feature>
<comment type="catalytic activity">
    <reaction evidence="1">
        <text>ATP + protein L-histidine = ADP + protein N-phospho-L-histidine.</text>
        <dbReference type="EC" id="2.7.13.3"/>
    </reaction>
</comment>
<evidence type="ECO:0000256" key="8">
    <source>
        <dbReference type="ARBA" id="ARBA00023012"/>
    </source>
</evidence>
<evidence type="ECO:0000313" key="14">
    <source>
        <dbReference type="Proteomes" id="UP001553161"/>
    </source>
</evidence>
<dbReference type="CDD" id="cd00156">
    <property type="entry name" value="REC"/>
    <property type="match status" value="1"/>
</dbReference>
<dbReference type="SMART" id="SM00448">
    <property type="entry name" value="REC"/>
    <property type="match status" value="1"/>
</dbReference>
<evidence type="ECO:0000256" key="3">
    <source>
        <dbReference type="ARBA" id="ARBA00022553"/>
    </source>
</evidence>
<dbReference type="Pfam" id="PF13188">
    <property type="entry name" value="PAS_8"/>
    <property type="match status" value="1"/>
</dbReference>
<dbReference type="Gene3D" id="3.30.565.10">
    <property type="entry name" value="Histidine kinase-like ATPase, C-terminal domain"/>
    <property type="match status" value="1"/>
</dbReference>
<dbReference type="Proteomes" id="UP001553161">
    <property type="component" value="Unassembled WGS sequence"/>
</dbReference>
<organism evidence="13 14">
    <name type="scientific">Meridianimarinicoccus marinus</name>
    <dbReference type="NCBI Taxonomy" id="3231483"/>
    <lineage>
        <taxon>Bacteria</taxon>
        <taxon>Pseudomonadati</taxon>
        <taxon>Pseudomonadota</taxon>
        <taxon>Alphaproteobacteria</taxon>
        <taxon>Rhodobacterales</taxon>
        <taxon>Paracoccaceae</taxon>
        <taxon>Meridianimarinicoccus</taxon>
    </lineage>
</organism>
<evidence type="ECO:0000256" key="9">
    <source>
        <dbReference type="PROSITE-ProRule" id="PRU00169"/>
    </source>
</evidence>
<dbReference type="SMART" id="SM00091">
    <property type="entry name" value="PAS"/>
    <property type="match status" value="2"/>
</dbReference>
<dbReference type="Pfam" id="PF12860">
    <property type="entry name" value="PAS_7"/>
    <property type="match status" value="1"/>
</dbReference>
<dbReference type="SUPFAM" id="SSF55874">
    <property type="entry name" value="ATPase domain of HSP90 chaperone/DNA topoisomerase II/histidine kinase"/>
    <property type="match status" value="1"/>
</dbReference>